<evidence type="ECO:0000256" key="6">
    <source>
        <dbReference type="RuleBase" id="RU363032"/>
    </source>
</evidence>
<evidence type="ECO:0000256" key="5">
    <source>
        <dbReference type="ARBA" id="ARBA00023136"/>
    </source>
</evidence>
<evidence type="ECO:0000313" key="9">
    <source>
        <dbReference type="Proteomes" id="UP000589036"/>
    </source>
</evidence>
<evidence type="ECO:0000313" key="8">
    <source>
        <dbReference type="EMBL" id="NYE46258.1"/>
    </source>
</evidence>
<evidence type="ECO:0000256" key="1">
    <source>
        <dbReference type="ARBA" id="ARBA00004141"/>
    </source>
</evidence>
<evidence type="ECO:0000256" key="3">
    <source>
        <dbReference type="ARBA" id="ARBA00022692"/>
    </source>
</evidence>
<evidence type="ECO:0000256" key="2">
    <source>
        <dbReference type="ARBA" id="ARBA00022448"/>
    </source>
</evidence>
<feature type="transmembrane region" description="Helical" evidence="6">
    <location>
        <begin position="29"/>
        <end position="51"/>
    </location>
</feature>
<dbReference type="GO" id="GO:0055085">
    <property type="term" value="P:transmembrane transport"/>
    <property type="evidence" value="ECO:0007669"/>
    <property type="project" value="InterPro"/>
</dbReference>
<gene>
    <name evidence="8" type="ORF">HDA32_001378</name>
</gene>
<name>A0A852TQM8_9ACTN</name>
<keyword evidence="5 6" id="KW-0472">Membrane</keyword>
<keyword evidence="3 6" id="KW-0812">Transmembrane</keyword>
<feature type="transmembrane region" description="Helical" evidence="6">
    <location>
        <begin position="230"/>
        <end position="252"/>
    </location>
</feature>
<protein>
    <submittedName>
        <fullName evidence="8">Osmoprotectant transport system permease protein</fullName>
    </submittedName>
</protein>
<dbReference type="FunFam" id="1.10.3720.10:FF:000001">
    <property type="entry name" value="Glycine betaine ABC transporter, permease"/>
    <property type="match status" value="1"/>
</dbReference>
<keyword evidence="9" id="KW-1185">Reference proteome</keyword>
<keyword evidence="4 6" id="KW-1133">Transmembrane helix</keyword>
<dbReference type="InterPro" id="IPR000515">
    <property type="entry name" value="MetI-like"/>
</dbReference>
<dbReference type="PANTHER" id="PTHR30177:SF4">
    <property type="entry name" value="OSMOPROTECTANT IMPORT PERMEASE PROTEIN OSMW"/>
    <property type="match status" value="1"/>
</dbReference>
<keyword evidence="2 6" id="KW-0813">Transport</keyword>
<dbReference type="Pfam" id="PF00528">
    <property type="entry name" value="BPD_transp_1"/>
    <property type="match status" value="1"/>
</dbReference>
<comment type="caution">
    <text evidence="8">The sequence shown here is derived from an EMBL/GenBank/DDBJ whole genome shotgun (WGS) entry which is preliminary data.</text>
</comment>
<dbReference type="Proteomes" id="UP000589036">
    <property type="component" value="Unassembled WGS sequence"/>
</dbReference>
<evidence type="ECO:0000256" key="4">
    <source>
        <dbReference type="ARBA" id="ARBA00022989"/>
    </source>
</evidence>
<feature type="domain" description="ABC transmembrane type-1" evidence="7">
    <location>
        <begin position="68"/>
        <end position="249"/>
    </location>
</feature>
<feature type="transmembrane region" description="Helical" evidence="6">
    <location>
        <begin position="72"/>
        <end position="93"/>
    </location>
</feature>
<comment type="similarity">
    <text evidence="6">Belongs to the binding-protein-dependent transport system permease family.</text>
</comment>
<comment type="subcellular location">
    <subcellularLocation>
        <location evidence="6">Cell membrane</location>
        <topology evidence="6">Multi-pass membrane protein</topology>
    </subcellularLocation>
    <subcellularLocation>
        <location evidence="1">Membrane</location>
        <topology evidence="1">Multi-pass membrane protein</topology>
    </subcellularLocation>
</comment>
<sequence length="261" mass="26977">MSTTMTETAGSEDRAGRATTPVGGSWRVFITPAVVVLLAAAAMAYPQFADLDSTEARSLSLGYIGVKTWEHVLLTLASTVLVLAIAIPLGILVSRRWMRWSTPVVLAIANIGQSAPPVGVIVLLAALVGIGFWPAVVGLVIYSVLPALRNTMVGLQQVDPSLIDAARGIGMPARRVLGRVELPLAIPVILAGIRTTLVLNVGVAGLAAFIGAGGLGDLVVAGVNTSRVLTLFIGSVLIALLALLVDWIAGLVTKALQPKGL</sequence>
<dbReference type="SUPFAM" id="SSF161098">
    <property type="entry name" value="MetI-like"/>
    <property type="match status" value="1"/>
</dbReference>
<evidence type="ECO:0000259" key="7">
    <source>
        <dbReference type="PROSITE" id="PS50928"/>
    </source>
</evidence>
<reference evidence="8 9" key="1">
    <citation type="submission" date="2020-07" db="EMBL/GenBank/DDBJ databases">
        <title>Sequencing the genomes of 1000 actinobacteria strains.</title>
        <authorList>
            <person name="Klenk H.-P."/>
        </authorList>
    </citation>
    <scope>NUCLEOTIDE SEQUENCE [LARGE SCALE GENOMIC DNA]</scope>
    <source>
        <strain evidence="8 9">CXB654</strain>
    </source>
</reference>
<accession>A0A852TQM8</accession>
<dbReference type="PROSITE" id="PS50928">
    <property type="entry name" value="ABC_TM1"/>
    <property type="match status" value="1"/>
</dbReference>
<proteinExistence type="inferred from homology"/>
<dbReference type="Gene3D" id="1.10.3720.10">
    <property type="entry name" value="MetI-like"/>
    <property type="match status" value="1"/>
</dbReference>
<dbReference type="RefSeq" id="WP_312863070.1">
    <property type="nucleotide sequence ID" value="NZ_BAAAYY010000013.1"/>
</dbReference>
<organism evidence="8 9">
    <name type="scientific">Spinactinospora alkalitolerans</name>
    <dbReference type="NCBI Taxonomy" id="687207"/>
    <lineage>
        <taxon>Bacteria</taxon>
        <taxon>Bacillati</taxon>
        <taxon>Actinomycetota</taxon>
        <taxon>Actinomycetes</taxon>
        <taxon>Streptosporangiales</taxon>
        <taxon>Nocardiopsidaceae</taxon>
        <taxon>Spinactinospora</taxon>
    </lineage>
</organism>
<dbReference type="GO" id="GO:0031460">
    <property type="term" value="P:glycine betaine transport"/>
    <property type="evidence" value="ECO:0007669"/>
    <property type="project" value="TreeGrafter"/>
</dbReference>
<dbReference type="EMBL" id="JACCCC010000001">
    <property type="protein sequence ID" value="NYE46258.1"/>
    <property type="molecule type" value="Genomic_DNA"/>
</dbReference>
<feature type="transmembrane region" description="Helical" evidence="6">
    <location>
        <begin position="120"/>
        <end position="145"/>
    </location>
</feature>
<dbReference type="InterPro" id="IPR035906">
    <property type="entry name" value="MetI-like_sf"/>
</dbReference>
<dbReference type="PANTHER" id="PTHR30177">
    <property type="entry name" value="GLYCINE BETAINE/L-PROLINE TRANSPORT SYSTEM PERMEASE PROTEIN PROW"/>
    <property type="match status" value="1"/>
</dbReference>
<dbReference type="GO" id="GO:0005886">
    <property type="term" value="C:plasma membrane"/>
    <property type="evidence" value="ECO:0007669"/>
    <property type="project" value="UniProtKB-SubCell"/>
</dbReference>
<dbReference type="AlphaFoldDB" id="A0A852TQM8"/>
<dbReference type="InterPro" id="IPR051204">
    <property type="entry name" value="ABC_transp_perm/SBD"/>
</dbReference>
<dbReference type="CDD" id="cd06261">
    <property type="entry name" value="TM_PBP2"/>
    <property type="match status" value="1"/>
</dbReference>